<protein>
    <submittedName>
        <fullName evidence="2">HNH endonuclease</fullName>
    </submittedName>
</protein>
<evidence type="ECO:0000313" key="3">
    <source>
        <dbReference type="Proteomes" id="UP001204615"/>
    </source>
</evidence>
<gene>
    <name evidence="2" type="ORF">NC595_18215</name>
</gene>
<dbReference type="InterPro" id="IPR003615">
    <property type="entry name" value="HNH_nuc"/>
</dbReference>
<keyword evidence="2" id="KW-0540">Nuclease</keyword>
<proteinExistence type="predicted"/>
<dbReference type="RefSeq" id="WP_253568771.1">
    <property type="nucleotide sequence ID" value="NZ_JAMZEK010000004.1"/>
</dbReference>
<feature type="domain" description="HNH nuclease" evidence="1">
    <location>
        <begin position="197"/>
        <end position="223"/>
    </location>
</feature>
<dbReference type="Gene3D" id="3.90.75.20">
    <property type="match status" value="1"/>
</dbReference>
<keyword evidence="2" id="KW-0378">Hydrolase</keyword>
<comment type="caution">
    <text evidence="2">The sequence shown here is derived from an EMBL/GenBank/DDBJ whole genome shotgun (WGS) entry which is preliminary data.</text>
</comment>
<dbReference type="Proteomes" id="UP001204615">
    <property type="component" value="Unassembled WGS sequence"/>
</dbReference>
<dbReference type="SUPFAM" id="SSF54060">
    <property type="entry name" value="His-Me finger endonucleases"/>
    <property type="match status" value="1"/>
</dbReference>
<dbReference type="GO" id="GO:0004519">
    <property type="term" value="F:endonuclease activity"/>
    <property type="evidence" value="ECO:0007669"/>
    <property type="project" value="UniProtKB-KW"/>
</dbReference>
<dbReference type="Pfam" id="PF13392">
    <property type="entry name" value="HNH_3"/>
    <property type="match status" value="1"/>
</dbReference>
<name>A0ABT1FF54_9GAMM</name>
<dbReference type="EMBL" id="JAMZEK010000004">
    <property type="protein sequence ID" value="MCP1375987.1"/>
    <property type="molecule type" value="Genomic_DNA"/>
</dbReference>
<evidence type="ECO:0000313" key="2">
    <source>
        <dbReference type="EMBL" id="MCP1375987.1"/>
    </source>
</evidence>
<sequence length="281" mass="31928">MKGQVRHWSALDDDVLRKLHAAGHGVTFIAVFMCCGQQTVHARATALGLKFRDRSQWTEVEDAVLRDRFPEELTADIARDLGRTKCQIYNRAHLLGLTKSSAFYERERQRQAIRARTNPGMRASQFRKGLVPANKGVKRPPGWSPGRMAETQFKKGQMSGQAQHNYVPIGTERISKDGYLERKVTDEHPVPARRWVAVHRLVWEAAHGPIPDGHKVAFRPGQKTAVSAEITLDRLELVSDAEMMRRNTVHNLPKPLAEAIQLRGALVRRIRKQERRENGQD</sequence>
<reference evidence="2 3" key="1">
    <citation type="submission" date="2022-06" db="EMBL/GenBank/DDBJ databases">
        <title>Dyella sp. Sa strain:Sa Genome sequencing.</title>
        <authorList>
            <person name="Park S."/>
        </authorList>
    </citation>
    <scope>NUCLEOTIDE SEQUENCE [LARGE SCALE GENOMIC DNA]</scope>
    <source>
        <strain evidence="2 3">Sa</strain>
    </source>
</reference>
<keyword evidence="3" id="KW-1185">Reference proteome</keyword>
<evidence type="ECO:0000259" key="1">
    <source>
        <dbReference type="Pfam" id="PF13392"/>
    </source>
</evidence>
<organism evidence="2 3">
    <name type="scientific">Dyella lutea</name>
    <dbReference type="NCBI Taxonomy" id="2950441"/>
    <lineage>
        <taxon>Bacteria</taxon>
        <taxon>Pseudomonadati</taxon>
        <taxon>Pseudomonadota</taxon>
        <taxon>Gammaproteobacteria</taxon>
        <taxon>Lysobacterales</taxon>
        <taxon>Rhodanobacteraceae</taxon>
        <taxon>Dyella</taxon>
    </lineage>
</organism>
<keyword evidence="2" id="KW-0255">Endonuclease</keyword>
<accession>A0ABT1FF54</accession>
<dbReference type="InterPro" id="IPR044925">
    <property type="entry name" value="His-Me_finger_sf"/>
</dbReference>